<dbReference type="InterPro" id="IPR003834">
    <property type="entry name" value="Cyt_c_assmbl_TM_dom"/>
</dbReference>
<dbReference type="PANTHER" id="PTHR31272">
    <property type="entry name" value="CYTOCHROME C-TYPE BIOGENESIS PROTEIN HI_1454-RELATED"/>
    <property type="match status" value="1"/>
</dbReference>
<name>A0A7C9N5Z9_9ACTN</name>
<dbReference type="RefSeq" id="WP_407929430.1">
    <property type="nucleotide sequence ID" value="NZ_WXEW01000009.1"/>
</dbReference>
<evidence type="ECO:0000256" key="1">
    <source>
        <dbReference type="ARBA" id="ARBA00004141"/>
    </source>
</evidence>
<evidence type="ECO:0000256" key="2">
    <source>
        <dbReference type="ARBA" id="ARBA00006143"/>
    </source>
</evidence>
<gene>
    <name evidence="8" type="ORF">GT755_28915</name>
</gene>
<organism evidence="8 9">
    <name type="scientific">Herbidospora solisilvae</name>
    <dbReference type="NCBI Taxonomy" id="2696284"/>
    <lineage>
        <taxon>Bacteria</taxon>
        <taxon>Bacillati</taxon>
        <taxon>Actinomycetota</taxon>
        <taxon>Actinomycetes</taxon>
        <taxon>Streptosporangiales</taxon>
        <taxon>Streptosporangiaceae</taxon>
        <taxon>Herbidospora</taxon>
    </lineage>
</organism>
<dbReference type="AlphaFoldDB" id="A0A7C9N5Z9"/>
<keyword evidence="5 6" id="KW-0472">Membrane</keyword>
<evidence type="ECO:0000256" key="5">
    <source>
        <dbReference type="ARBA" id="ARBA00023136"/>
    </source>
</evidence>
<dbReference type="Pfam" id="PF02683">
    <property type="entry name" value="DsbD_TM"/>
    <property type="match status" value="1"/>
</dbReference>
<feature type="transmembrane region" description="Helical" evidence="6">
    <location>
        <begin position="188"/>
        <end position="209"/>
    </location>
</feature>
<evidence type="ECO:0000256" key="3">
    <source>
        <dbReference type="ARBA" id="ARBA00022692"/>
    </source>
</evidence>
<evidence type="ECO:0000313" key="8">
    <source>
        <dbReference type="EMBL" id="NAS25694.1"/>
    </source>
</evidence>
<keyword evidence="4 6" id="KW-1133">Transmembrane helix</keyword>
<keyword evidence="9" id="KW-1185">Reference proteome</keyword>
<evidence type="ECO:0000259" key="7">
    <source>
        <dbReference type="Pfam" id="PF02683"/>
    </source>
</evidence>
<evidence type="ECO:0000313" key="9">
    <source>
        <dbReference type="Proteomes" id="UP000479526"/>
    </source>
</evidence>
<feature type="transmembrane region" description="Helical" evidence="6">
    <location>
        <begin position="74"/>
        <end position="93"/>
    </location>
</feature>
<feature type="transmembrane region" description="Helical" evidence="6">
    <location>
        <begin position="240"/>
        <end position="264"/>
    </location>
</feature>
<proteinExistence type="inferred from homology"/>
<sequence>MDGVALALAAGLVAAFNPCGFAMLPSFLALLVSGPGGTVRALRLSAAMTAGFVTVFGVFGFVISVATAPIQGHLPWVTVVTGGVLVVLGGWLASGRELSLPIPRLNVGGPSGSFLALYGYGASYAVASLSCTVAPFLAVTGLVSGAGDVVGGLMAYIAYGVGMGLVVGLLALLVALAREAAVRRTRAILPHVSRASGVLLLLAGLYVAYYGWYELRVNAGGTAADPVVGAVTEVQGQVTAWLGTVGVWPIAVAFTLTAFLAVVVRTISRRPPRRWAVWGTGGLRRSTWSGRRRPGSRGGPV</sequence>
<evidence type="ECO:0000256" key="4">
    <source>
        <dbReference type="ARBA" id="ARBA00022989"/>
    </source>
</evidence>
<feature type="domain" description="Cytochrome C biogenesis protein transmembrane" evidence="7">
    <location>
        <begin position="5"/>
        <end position="207"/>
    </location>
</feature>
<dbReference type="InterPro" id="IPR051790">
    <property type="entry name" value="Cytochrome_c-biogenesis_DsbD"/>
</dbReference>
<dbReference type="PANTHER" id="PTHR31272:SF4">
    <property type="entry name" value="CYTOCHROME C-TYPE BIOGENESIS PROTEIN HI_1454-RELATED"/>
    <property type="match status" value="1"/>
</dbReference>
<dbReference type="GO" id="GO:0017004">
    <property type="term" value="P:cytochrome complex assembly"/>
    <property type="evidence" value="ECO:0007669"/>
    <property type="project" value="InterPro"/>
</dbReference>
<evidence type="ECO:0000256" key="6">
    <source>
        <dbReference type="SAM" id="Phobius"/>
    </source>
</evidence>
<feature type="transmembrane region" description="Helical" evidence="6">
    <location>
        <begin position="114"/>
        <end position="136"/>
    </location>
</feature>
<keyword evidence="3 6" id="KW-0812">Transmembrane</keyword>
<dbReference type="GO" id="GO:0016020">
    <property type="term" value="C:membrane"/>
    <property type="evidence" value="ECO:0007669"/>
    <property type="project" value="UniProtKB-SubCell"/>
</dbReference>
<comment type="similarity">
    <text evidence="2">Belongs to the DsbD family.</text>
</comment>
<feature type="transmembrane region" description="Helical" evidence="6">
    <location>
        <begin position="44"/>
        <end position="68"/>
    </location>
</feature>
<dbReference type="Proteomes" id="UP000479526">
    <property type="component" value="Unassembled WGS sequence"/>
</dbReference>
<feature type="transmembrane region" description="Helical" evidence="6">
    <location>
        <begin position="6"/>
        <end position="32"/>
    </location>
</feature>
<reference evidence="8 9" key="1">
    <citation type="submission" date="2020-01" db="EMBL/GenBank/DDBJ databases">
        <title>Herbidospora sp. NEAU-GS84 nov., a novel actinomycete isolated from soil.</title>
        <authorList>
            <person name="Han L."/>
        </authorList>
    </citation>
    <scope>NUCLEOTIDE SEQUENCE [LARGE SCALE GENOMIC DNA]</scope>
    <source>
        <strain evidence="8 9">NEAU-GS84</strain>
    </source>
</reference>
<comment type="caution">
    <text evidence="8">The sequence shown here is derived from an EMBL/GenBank/DDBJ whole genome shotgun (WGS) entry which is preliminary data.</text>
</comment>
<accession>A0A7C9N5Z9</accession>
<feature type="transmembrane region" description="Helical" evidence="6">
    <location>
        <begin position="156"/>
        <end position="176"/>
    </location>
</feature>
<dbReference type="EMBL" id="WXEW01000009">
    <property type="protein sequence ID" value="NAS25694.1"/>
    <property type="molecule type" value="Genomic_DNA"/>
</dbReference>
<comment type="subcellular location">
    <subcellularLocation>
        <location evidence="1">Membrane</location>
        <topology evidence="1">Multi-pass membrane protein</topology>
    </subcellularLocation>
</comment>
<protein>
    <submittedName>
        <fullName evidence="8">Cytochrome c biogenesis protein CcdA</fullName>
    </submittedName>
</protein>